<sequence length="201" mass="22986">MVFIALKSIGISGVPGTGKTTIARKLSEYLDIPVIDLSEYAIRNMLVITYDISTQSYIIDEEKLQRSVVDIYKDKGPLIIDSHYVEILPREIFEIVFILRRDPEELLNILLSRGWSPKKVAENVEAELLSVCTINAIEELGEDIVVEIDTTNRSVDDIVKETIDILFGDKSIYYGYRIDWLAILPNDKIERLIRIIEINNI</sequence>
<evidence type="ECO:0000256" key="4">
    <source>
        <dbReference type="ARBA" id="ARBA00022741"/>
    </source>
</evidence>
<accession>A0A7C5TLD7</accession>
<comment type="function">
    <text evidence="7">Broad-specificity nucleoside monophosphate (NMP) kinase that catalyzes the reversible transfer of the terminal phosphate group between nucleoside triphosphates and monophosphates. Has also ATPase activity. Involved in the late maturation steps of the 30S ribosomal particles, specifically 16S rRNA maturation. While NMP activity is not required for ribosome maturation, ATPase activity is. Associates transiently with small ribosomal subunit protein uS11. ATP hydrolysis breaks the interaction with uS11. May temporarily remove uS11 from the ribosome to enable a conformational change of the ribosomal RNA that is needed for the final maturation step of the small ribosomal subunit.</text>
</comment>
<evidence type="ECO:0000313" key="8">
    <source>
        <dbReference type="EMBL" id="HHP82110.1"/>
    </source>
</evidence>
<keyword evidence="3 7" id="KW-0808">Transferase</keyword>
<organism evidence="8">
    <name type="scientific">Ignisphaera aggregans</name>
    <dbReference type="NCBI Taxonomy" id="334771"/>
    <lineage>
        <taxon>Archaea</taxon>
        <taxon>Thermoproteota</taxon>
        <taxon>Thermoprotei</taxon>
        <taxon>Desulfurococcales</taxon>
        <taxon>Desulfurococcaceae</taxon>
        <taxon>Ignisphaera</taxon>
    </lineage>
</organism>
<feature type="binding site" evidence="7">
    <location>
        <position position="18"/>
    </location>
    <ligand>
        <name>ATP</name>
        <dbReference type="ChEBI" id="CHEBI:30616"/>
    </ligand>
</feature>
<feature type="region of interest" description="LID" evidence="7">
    <location>
        <begin position="112"/>
        <end position="122"/>
    </location>
</feature>
<comment type="catalytic activity">
    <reaction evidence="7">
        <text>AMP + ATP = 2 ADP</text>
        <dbReference type="Rhea" id="RHEA:12973"/>
        <dbReference type="ChEBI" id="CHEBI:30616"/>
        <dbReference type="ChEBI" id="CHEBI:456215"/>
        <dbReference type="ChEBI" id="CHEBI:456216"/>
        <dbReference type="EC" id="2.7.4.3"/>
    </reaction>
</comment>
<dbReference type="InterPro" id="IPR027417">
    <property type="entry name" value="P-loop_NTPase"/>
</dbReference>
<dbReference type="Pfam" id="PF13238">
    <property type="entry name" value="AAA_18"/>
    <property type="match status" value="1"/>
</dbReference>
<dbReference type="PANTHER" id="PTHR12595">
    <property type="entry name" value="POS9-ACTIVATING FACTOR FAP7-RELATED"/>
    <property type="match status" value="1"/>
</dbReference>
<dbReference type="PANTHER" id="PTHR12595:SF0">
    <property type="entry name" value="ADENYLATE KINASE ISOENZYME 6"/>
    <property type="match status" value="1"/>
</dbReference>
<reference evidence="8" key="1">
    <citation type="journal article" date="2020" name="mSystems">
        <title>Genome- and Community-Level Interaction Insights into Carbon Utilization and Element Cycling Functions of Hydrothermarchaeota in Hydrothermal Sediment.</title>
        <authorList>
            <person name="Zhou Z."/>
            <person name="Liu Y."/>
            <person name="Xu W."/>
            <person name="Pan J."/>
            <person name="Luo Z.H."/>
            <person name="Li M."/>
        </authorList>
    </citation>
    <scope>NUCLEOTIDE SEQUENCE [LARGE SCALE GENOMIC DNA]</scope>
    <source>
        <strain evidence="8">SpSt-1121</strain>
    </source>
</reference>
<evidence type="ECO:0000256" key="5">
    <source>
        <dbReference type="ARBA" id="ARBA00022777"/>
    </source>
</evidence>
<dbReference type="GO" id="GO:0006364">
    <property type="term" value="P:rRNA processing"/>
    <property type="evidence" value="ECO:0007669"/>
    <property type="project" value="UniProtKB-KW"/>
</dbReference>
<keyword evidence="4 7" id="KW-0547">Nucleotide-binding</keyword>
<keyword evidence="1 7" id="KW-0690">Ribosome biogenesis</keyword>
<feature type="binding site" evidence="7">
    <location>
        <position position="113"/>
    </location>
    <ligand>
        <name>ATP</name>
        <dbReference type="ChEBI" id="CHEBI:30616"/>
    </ligand>
</feature>
<gene>
    <name evidence="8" type="ORF">ENM84_05540</name>
</gene>
<comment type="similarity">
    <text evidence="7">Belongs to the adenylate kinase family. AK6 subfamily.</text>
</comment>
<evidence type="ECO:0000256" key="6">
    <source>
        <dbReference type="ARBA" id="ARBA00022840"/>
    </source>
</evidence>
<dbReference type="GO" id="GO:0004017">
    <property type="term" value="F:AMP kinase activity"/>
    <property type="evidence" value="ECO:0007669"/>
    <property type="project" value="UniProtKB-UniRule"/>
</dbReference>
<dbReference type="HAMAP" id="MF_00039">
    <property type="entry name" value="Adenylate_kinase_AK6"/>
    <property type="match status" value="1"/>
</dbReference>
<keyword evidence="6 7" id="KW-0067">ATP-binding</keyword>
<protein>
    <recommendedName>
        <fullName evidence="7">Putative adenylate kinase</fullName>
        <shortName evidence="7">AK</shortName>
        <ecNumber evidence="7">2.7.4.3</ecNumber>
    </recommendedName>
    <alternativeName>
        <fullName evidence="7">ATP-AMP transphosphorylase</fullName>
    </alternativeName>
</protein>
<dbReference type="Gene3D" id="3.40.50.300">
    <property type="entry name" value="P-loop containing nucleotide triphosphate hydrolases"/>
    <property type="match status" value="1"/>
</dbReference>
<comment type="caution">
    <text evidence="8">The sequence shown here is derived from an EMBL/GenBank/DDBJ whole genome shotgun (WGS) entry which is preliminary data.</text>
</comment>
<evidence type="ECO:0000256" key="3">
    <source>
        <dbReference type="ARBA" id="ARBA00022679"/>
    </source>
</evidence>
<comment type="caution">
    <text evidence="7">Lacks conserved residue(s) required for the propagation of feature annotation.</text>
</comment>
<evidence type="ECO:0000256" key="7">
    <source>
        <dbReference type="HAMAP-Rule" id="MF_00039"/>
    </source>
</evidence>
<feature type="binding site" evidence="7">
    <location>
        <position position="19"/>
    </location>
    <ligand>
        <name>ATP</name>
        <dbReference type="ChEBI" id="CHEBI:30616"/>
    </ligand>
</feature>
<dbReference type="EC" id="2.7.4.3" evidence="7"/>
<proteinExistence type="inferred from homology"/>
<feature type="binding site" evidence="7">
    <location>
        <position position="21"/>
    </location>
    <ligand>
        <name>ATP</name>
        <dbReference type="ChEBI" id="CHEBI:30616"/>
    </ligand>
</feature>
<dbReference type="EMBL" id="DRZI01000233">
    <property type="protein sequence ID" value="HHP82110.1"/>
    <property type="molecule type" value="Genomic_DNA"/>
</dbReference>
<dbReference type="GO" id="GO:0042274">
    <property type="term" value="P:ribosomal small subunit biogenesis"/>
    <property type="evidence" value="ECO:0007669"/>
    <property type="project" value="UniProtKB-UniRule"/>
</dbReference>
<dbReference type="AlphaFoldDB" id="A0A7C5TLD7"/>
<dbReference type="GO" id="GO:0016887">
    <property type="term" value="F:ATP hydrolysis activity"/>
    <property type="evidence" value="ECO:0007669"/>
    <property type="project" value="InterPro"/>
</dbReference>
<dbReference type="InterPro" id="IPR020618">
    <property type="entry name" value="Adenyl_kinase_AK6"/>
</dbReference>
<feature type="binding site" evidence="7">
    <location>
        <position position="20"/>
    </location>
    <ligand>
        <name>ATP</name>
        <dbReference type="ChEBI" id="CHEBI:30616"/>
    </ligand>
</feature>
<comment type="catalytic activity">
    <reaction evidence="7">
        <text>ATP + H2O = ADP + phosphate + H(+)</text>
        <dbReference type="Rhea" id="RHEA:13065"/>
        <dbReference type="ChEBI" id="CHEBI:15377"/>
        <dbReference type="ChEBI" id="CHEBI:15378"/>
        <dbReference type="ChEBI" id="CHEBI:30616"/>
        <dbReference type="ChEBI" id="CHEBI:43474"/>
        <dbReference type="ChEBI" id="CHEBI:456216"/>
    </reaction>
</comment>
<keyword evidence="5 7" id="KW-0418">Kinase</keyword>
<evidence type="ECO:0000256" key="2">
    <source>
        <dbReference type="ARBA" id="ARBA00022552"/>
    </source>
</evidence>
<dbReference type="SUPFAM" id="SSF52540">
    <property type="entry name" value="P-loop containing nucleoside triphosphate hydrolases"/>
    <property type="match status" value="1"/>
</dbReference>
<comment type="subunit">
    <text evidence="7">Interacts with uS11. Not a structural component of 40S pre-ribosomes, but transiently interacts with them by binding to uS11.</text>
</comment>
<feature type="binding site" evidence="7">
    <location>
        <position position="16"/>
    </location>
    <ligand>
        <name>ATP</name>
        <dbReference type="ChEBI" id="CHEBI:30616"/>
    </ligand>
</feature>
<name>A0A7C5TLD7_9CREN</name>
<dbReference type="GO" id="GO:0005524">
    <property type="term" value="F:ATP binding"/>
    <property type="evidence" value="ECO:0007669"/>
    <property type="project" value="UniProtKB-UniRule"/>
</dbReference>
<evidence type="ECO:0000256" key="1">
    <source>
        <dbReference type="ARBA" id="ARBA00022517"/>
    </source>
</evidence>
<keyword evidence="2 7" id="KW-0698">rRNA processing</keyword>